<keyword evidence="1" id="KW-0418">Kinase</keyword>
<keyword evidence="2" id="KW-1185">Reference proteome</keyword>
<name>A0ABR8Q634_9CLOT</name>
<keyword evidence="1" id="KW-0808">Transferase</keyword>
<dbReference type="SUPFAM" id="SSF56112">
    <property type="entry name" value="Protein kinase-like (PK-like)"/>
    <property type="match status" value="1"/>
</dbReference>
<evidence type="ECO:0000313" key="2">
    <source>
        <dbReference type="Proteomes" id="UP000640335"/>
    </source>
</evidence>
<dbReference type="EMBL" id="JACSQZ010000049">
    <property type="protein sequence ID" value="MBD7915891.1"/>
    <property type="molecule type" value="Genomic_DNA"/>
</dbReference>
<comment type="caution">
    <text evidence="1">The sequence shown here is derived from an EMBL/GenBank/DDBJ whole genome shotgun (WGS) entry which is preliminary data.</text>
</comment>
<gene>
    <name evidence="1" type="ORF">H9660_12120</name>
</gene>
<dbReference type="RefSeq" id="WP_191750643.1">
    <property type="nucleotide sequence ID" value="NZ_JACSQZ010000049.1"/>
</dbReference>
<protein>
    <submittedName>
        <fullName evidence="1">Protein kinase</fullName>
    </submittedName>
</protein>
<dbReference type="InterPro" id="IPR011009">
    <property type="entry name" value="Kinase-like_dom_sf"/>
</dbReference>
<dbReference type="GO" id="GO:0016301">
    <property type="term" value="F:kinase activity"/>
    <property type="evidence" value="ECO:0007669"/>
    <property type="project" value="UniProtKB-KW"/>
</dbReference>
<evidence type="ECO:0000313" key="1">
    <source>
        <dbReference type="EMBL" id="MBD7915891.1"/>
    </source>
</evidence>
<proteinExistence type="predicted"/>
<organism evidence="1 2">
    <name type="scientific">Clostridium gallinarum</name>
    <dbReference type="NCBI Taxonomy" id="2762246"/>
    <lineage>
        <taxon>Bacteria</taxon>
        <taxon>Bacillati</taxon>
        <taxon>Bacillota</taxon>
        <taxon>Clostridia</taxon>
        <taxon>Eubacteriales</taxon>
        <taxon>Clostridiaceae</taxon>
        <taxon>Clostridium</taxon>
    </lineage>
</organism>
<accession>A0ABR8Q634</accession>
<dbReference type="Proteomes" id="UP000640335">
    <property type="component" value="Unassembled WGS sequence"/>
</dbReference>
<reference evidence="1 2" key="1">
    <citation type="submission" date="2020-08" db="EMBL/GenBank/DDBJ databases">
        <title>A Genomic Blueprint of the Chicken Gut Microbiome.</title>
        <authorList>
            <person name="Gilroy R."/>
            <person name="Ravi A."/>
            <person name="Getino M."/>
            <person name="Pursley I."/>
            <person name="Horton D.L."/>
            <person name="Alikhan N.-F."/>
            <person name="Baker D."/>
            <person name="Gharbi K."/>
            <person name="Hall N."/>
            <person name="Watson M."/>
            <person name="Adriaenssens E.M."/>
            <person name="Foster-Nyarko E."/>
            <person name="Jarju S."/>
            <person name="Secka A."/>
            <person name="Antonio M."/>
            <person name="Oren A."/>
            <person name="Chaudhuri R."/>
            <person name="La Ragione R.M."/>
            <person name="Hildebrand F."/>
            <person name="Pallen M.J."/>
        </authorList>
    </citation>
    <scope>NUCLEOTIDE SEQUENCE [LARGE SCALE GENOMIC DNA]</scope>
    <source>
        <strain evidence="1 2">Sa3CUN1</strain>
    </source>
</reference>
<sequence>MPRTYSYSADFDSETEELFKEAVFLGEGHNGIVYGLPDNKAIKIFQEAKCCKEEGEILKKVSKSKYFPKVYNLGKFYIVRDMVYGRRLDHYIKKKGFNYEISEEIYNLIEEFKKLKFTKLDARCRDIYITTDNKIMVIDPKQCYKRKVNYPRHLMKGLEKVGVLESFLEDLRLIDKKTAREWERRYNQYLQNREIQE</sequence>